<keyword evidence="3" id="KW-1185">Reference proteome</keyword>
<dbReference type="InterPro" id="IPR019734">
    <property type="entry name" value="TPR_rpt"/>
</dbReference>
<dbReference type="Gene3D" id="1.25.40.10">
    <property type="entry name" value="Tetratricopeptide repeat domain"/>
    <property type="match status" value="1"/>
</dbReference>
<sequence>MKKNIGYIIKLKRLENKLTQEELGEGICTPSYLSRIENNHVIPDESIFNLLIERLDIPIIKEEVNNVDINKRLENWHNNMLERKHFEENVYRLKDLVEQVGNEKCTIKFNIVYSRYLLMNGKTNKASEILFNIGNIMKLEYTRNYFLYVGVLMIYYFIKGKYERAIEEGLIIINAKGLDFLGNNHEIGMFYYNLALNYSKMYQSERCIHFSNIALSIFKDNYLLDRAIDCHLLLGISFNRLNLWEKSKESYLLSEKLIKFLSEQKRNTYLGMIYNNIGYSLECQGYYMQAITYYEKSLEHKKDVNDKVRTIINLVRSNYVDENKEKALHWLQLGIDRINNNSMSRNTVQLQIYQKLLQDDDYNYESVNQLEKTSFNYFIKNDLWQFVYEYSKLFAYMYEKQSYYKRANYMYKLAIKANEYKFSGGKKNEKSDFDLNFHDRDYLDFF</sequence>
<dbReference type="STRING" id="930117.SAMN05216225_105317"/>
<feature type="domain" description="HTH cro/C1-type" evidence="1">
    <location>
        <begin position="9"/>
        <end position="64"/>
    </location>
</feature>
<dbReference type="PROSITE" id="PS50943">
    <property type="entry name" value="HTH_CROC1"/>
    <property type="match status" value="1"/>
</dbReference>
<proteinExistence type="predicted"/>
<dbReference type="SMART" id="SM00028">
    <property type="entry name" value="TPR"/>
    <property type="match status" value="3"/>
</dbReference>
<dbReference type="EMBL" id="FQVW01000053">
    <property type="protein sequence ID" value="SHG71535.1"/>
    <property type="molecule type" value="Genomic_DNA"/>
</dbReference>
<dbReference type="InterPro" id="IPR001387">
    <property type="entry name" value="Cro/C1-type_HTH"/>
</dbReference>
<evidence type="ECO:0000313" key="2">
    <source>
        <dbReference type="EMBL" id="SHG71535.1"/>
    </source>
</evidence>
<dbReference type="Gene3D" id="1.10.260.40">
    <property type="entry name" value="lambda repressor-like DNA-binding domains"/>
    <property type="match status" value="1"/>
</dbReference>
<accession>A0A1M5M2N1</accession>
<organism evidence="2 3">
    <name type="scientific">Ornithinibacillus halophilus</name>
    <dbReference type="NCBI Taxonomy" id="930117"/>
    <lineage>
        <taxon>Bacteria</taxon>
        <taxon>Bacillati</taxon>
        <taxon>Bacillota</taxon>
        <taxon>Bacilli</taxon>
        <taxon>Bacillales</taxon>
        <taxon>Bacillaceae</taxon>
        <taxon>Ornithinibacillus</taxon>
    </lineage>
</organism>
<name>A0A1M5M2N1_9BACI</name>
<dbReference type="SUPFAM" id="SSF47413">
    <property type="entry name" value="lambda repressor-like DNA-binding domains"/>
    <property type="match status" value="1"/>
</dbReference>
<dbReference type="Proteomes" id="UP000183988">
    <property type="component" value="Unassembled WGS sequence"/>
</dbReference>
<dbReference type="SMART" id="SM00530">
    <property type="entry name" value="HTH_XRE"/>
    <property type="match status" value="1"/>
</dbReference>
<dbReference type="SUPFAM" id="SSF48452">
    <property type="entry name" value="TPR-like"/>
    <property type="match status" value="1"/>
</dbReference>
<protein>
    <submittedName>
        <fullName evidence="2">Helix-turn-helix</fullName>
    </submittedName>
</protein>
<dbReference type="CDD" id="cd00093">
    <property type="entry name" value="HTH_XRE"/>
    <property type="match status" value="1"/>
</dbReference>
<dbReference type="GO" id="GO:0003677">
    <property type="term" value="F:DNA binding"/>
    <property type="evidence" value="ECO:0007669"/>
    <property type="project" value="InterPro"/>
</dbReference>
<gene>
    <name evidence="2" type="ORF">SAMN05216225_105317</name>
</gene>
<dbReference type="InterPro" id="IPR011990">
    <property type="entry name" value="TPR-like_helical_dom_sf"/>
</dbReference>
<dbReference type="AlphaFoldDB" id="A0A1M5M2N1"/>
<dbReference type="RefSeq" id="WP_072891762.1">
    <property type="nucleotide sequence ID" value="NZ_FQVW01000053.1"/>
</dbReference>
<dbReference type="Pfam" id="PF01381">
    <property type="entry name" value="HTH_3"/>
    <property type="match status" value="1"/>
</dbReference>
<dbReference type="OrthoDB" id="252257at2"/>
<evidence type="ECO:0000313" key="3">
    <source>
        <dbReference type="Proteomes" id="UP000183988"/>
    </source>
</evidence>
<evidence type="ECO:0000259" key="1">
    <source>
        <dbReference type="PROSITE" id="PS50943"/>
    </source>
</evidence>
<reference evidence="2 3" key="1">
    <citation type="submission" date="2016-11" db="EMBL/GenBank/DDBJ databases">
        <authorList>
            <person name="Jaros S."/>
            <person name="Januszkiewicz K."/>
            <person name="Wedrychowicz H."/>
        </authorList>
    </citation>
    <scope>NUCLEOTIDE SEQUENCE [LARGE SCALE GENOMIC DNA]</scope>
    <source>
        <strain evidence="2 3">IBRC-M 10683</strain>
    </source>
</reference>
<dbReference type="InterPro" id="IPR010982">
    <property type="entry name" value="Lambda_DNA-bd_dom_sf"/>
</dbReference>